<reference evidence="4" key="1">
    <citation type="journal article" date="2020" name="Allergy">
        <title>Component-resolved microarray analysis of IgE sensitization profiles to Culicoides recombinant allergens in horses with insect bite hypersensitivity.</title>
        <authorList>
            <person name="Novotny E.N."/>
            <person name="White S.J."/>
            <person name="Wilson A.D."/>
            <person name="Stefansdottir S.B."/>
            <person name="Tijhaar E."/>
            <person name="Jonsdottir S."/>
            <person name="Frey R."/>
            <person name="Reiche D."/>
            <person name="Rose H."/>
            <person name="Rhyner C."/>
            <person name="Schupbach-Regula G."/>
            <person name="Torsteinsdottir S."/>
            <person name="Alcocer M."/>
            <person name="Marti E."/>
        </authorList>
    </citation>
    <scope>NUCLEOTIDE SEQUENCE</scope>
    <source>
        <tissue evidence="4">Salivary gland</tissue>
    </source>
</reference>
<dbReference type="GO" id="GO:0005549">
    <property type="term" value="F:odorant binding"/>
    <property type="evidence" value="ECO:0007669"/>
    <property type="project" value="InterPro"/>
</dbReference>
<dbReference type="Gene3D" id="1.10.238.20">
    <property type="entry name" value="Pheromone/general odorant binding protein domain"/>
    <property type="match status" value="1"/>
</dbReference>
<comment type="subcellular location">
    <subcellularLocation>
        <location evidence="1">Secreted</location>
    </subcellularLocation>
</comment>
<dbReference type="SUPFAM" id="SSF47565">
    <property type="entry name" value="Insect pheromone/odorant-binding proteins"/>
    <property type="match status" value="1"/>
</dbReference>
<feature type="chain" id="PRO_5030742248" evidence="3">
    <location>
        <begin position="26"/>
        <end position="152"/>
    </location>
</feature>
<dbReference type="GO" id="GO:0005576">
    <property type="term" value="C:extracellular region"/>
    <property type="evidence" value="ECO:0007669"/>
    <property type="project" value="UniProtKB-SubCell"/>
</dbReference>
<feature type="signal peptide" evidence="3">
    <location>
        <begin position="1"/>
        <end position="25"/>
    </location>
</feature>
<evidence type="ECO:0000256" key="1">
    <source>
        <dbReference type="ARBA" id="ARBA00004613"/>
    </source>
</evidence>
<dbReference type="AlphaFoldDB" id="A0A7U3MHS7"/>
<keyword evidence="2" id="KW-0964">Secreted</keyword>
<evidence type="ECO:0000256" key="3">
    <source>
        <dbReference type="SAM" id="SignalP"/>
    </source>
</evidence>
<sequence length="152" mass="16919">MENMDNKILLGLFFLIFCCVDFGDCNKSANEQCLNRILPNKQLQDVKWGSLLKEAIQNDNQDYQCFILCGLSNLKILRADGSVETENNPLASEIGQSISECAKLKRGSNACVNAKEAILCLFKSPLSEKEGPGKIIKEANENFKNSGQLINW</sequence>
<dbReference type="EMBL" id="MN123715">
    <property type="protein sequence ID" value="QII57731.1"/>
    <property type="molecule type" value="mRNA"/>
</dbReference>
<evidence type="ECO:0000313" key="4">
    <source>
        <dbReference type="EMBL" id="QII57731.1"/>
    </source>
</evidence>
<proteinExistence type="evidence at transcript level"/>
<dbReference type="InterPro" id="IPR036728">
    <property type="entry name" value="PBP_GOBP_sf"/>
</dbReference>
<protein>
    <submittedName>
        <fullName evidence="4">Allergen Cul o 13</fullName>
    </submittedName>
</protein>
<name>A0A7U3MHS7_CULOB</name>
<accession>A0A7U3MHS7</accession>
<organism evidence="4">
    <name type="scientific">Culicoides obsoletus</name>
    <name type="common">Biting midge</name>
    <name type="synonym">Ceratopogon obsoletus</name>
    <dbReference type="NCBI Taxonomy" id="289301"/>
    <lineage>
        <taxon>Eukaryota</taxon>
        <taxon>Metazoa</taxon>
        <taxon>Ecdysozoa</taxon>
        <taxon>Arthropoda</taxon>
        <taxon>Hexapoda</taxon>
        <taxon>Insecta</taxon>
        <taxon>Pterygota</taxon>
        <taxon>Neoptera</taxon>
        <taxon>Endopterygota</taxon>
        <taxon>Diptera</taxon>
        <taxon>Nematocera</taxon>
        <taxon>Chironomoidea</taxon>
        <taxon>Ceratopogonidae</taxon>
        <taxon>Ceratopogoninae</taxon>
        <taxon>Culicoides</taxon>
        <taxon>Avaritia</taxon>
    </lineage>
</organism>
<keyword evidence="3" id="KW-0732">Signal</keyword>
<evidence type="ECO:0000256" key="2">
    <source>
        <dbReference type="ARBA" id="ARBA00022525"/>
    </source>
</evidence>